<dbReference type="STRING" id="295108.HT99x_00727"/>
<evidence type="ECO:0000256" key="7">
    <source>
        <dbReference type="ARBA" id="ARBA00022989"/>
    </source>
</evidence>
<evidence type="ECO:0000313" key="15">
    <source>
        <dbReference type="Proteomes" id="UP000051497"/>
    </source>
</evidence>
<evidence type="ECO:0000256" key="6">
    <source>
        <dbReference type="ARBA" id="ARBA00022692"/>
    </source>
</evidence>
<keyword evidence="7 11" id="KW-1133">Transmembrane helix</keyword>
<dbReference type="GO" id="GO:0015628">
    <property type="term" value="P:protein secretion by the type II secretion system"/>
    <property type="evidence" value="ECO:0007669"/>
    <property type="project" value="InterPro"/>
</dbReference>
<evidence type="ECO:0000259" key="12">
    <source>
        <dbReference type="Pfam" id="PF12019"/>
    </source>
</evidence>
<keyword evidence="8 11" id="KW-0472">Membrane</keyword>
<evidence type="ECO:0000256" key="1">
    <source>
        <dbReference type="ARBA" id="ARBA00004377"/>
    </source>
</evidence>
<protein>
    <recommendedName>
        <fullName evidence="2">Type II secretion system protein H</fullName>
    </recommendedName>
    <alternativeName>
        <fullName evidence="10">General secretion pathway protein H</fullName>
    </alternativeName>
</protein>
<name>A0A0Q9Z1F1_9GAMM</name>
<keyword evidence="3" id="KW-1003">Cell membrane</keyword>
<evidence type="ECO:0000313" key="13">
    <source>
        <dbReference type="EMBL" id="KRG22307.1"/>
    </source>
</evidence>
<comment type="caution">
    <text evidence="13">The sequence shown here is derived from an EMBL/GenBank/DDBJ whole genome shotgun (WGS) entry which is preliminary data.</text>
</comment>
<evidence type="ECO:0000256" key="8">
    <source>
        <dbReference type="ARBA" id="ARBA00023136"/>
    </source>
</evidence>
<feature type="transmembrane region" description="Helical" evidence="11">
    <location>
        <begin position="12"/>
        <end position="34"/>
    </location>
</feature>
<accession>A0A0Q9Z1F1</accession>
<dbReference type="GO" id="GO:0005886">
    <property type="term" value="C:plasma membrane"/>
    <property type="evidence" value="ECO:0007669"/>
    <property type="project" value="UniProtKB-SubCell"/>
</dbReference>
<comment type="subcellular location">
    <subcellularLocation>
        <location evidence="1">Cell inner membrane</location>
        <topology evidence="1">Single-pass membrane protein</topology>
    </subcellularLocation>
</comment>
<dbReference type="InterPro" id="IPR022346">
    <property type="entry name" value="T2SS_GspH"/>
</dbReference>
<comment type="similarity">
    <text evidence="9">Belongs to the GSP H family.</text>
</comment>
<proteinExistence type="inferred from homology"/>
<keyword evidence="15" id="KW-1185">Reference proteome</keyword>
<dbReference type="OrthoDB" id="2313614at2"/>
<reference evidence="13" key="1">
    <citation type="submission" date="2015-09" db="EMBL/GenBank/DDBJ databases">
        <title>Draft Genome Sequences of Two Novel Amoeba-resistant Intranuclear Bacteria, Candidatus Berkiella cookevillensis and Candidatus Berkiella aquae.</title>
        <authorList>
            <person name="Mehari Y.T."/>
            <person name="Arivett B.A."/>
            <person name="Farone A.L."/>
            <person name="Gunderson J.H."/>
            <person name="Farone M.B."/>
        </authorList>
    </citation>
    <scope>NUCLEOTIDE SEQUENCE [LARGE SCALE GENOMIC DNA]</scope>
    <source>
        <strain evidence="13">HT99</strain>
    </source>
</reference>
<dbReference type="EMBL" id="LKAJ01000002">
    <property type="protein sequence ID" value="KRG22307.1"/>
    <property type="molecule type" value="Genomic_DNA"/>
</dbReference>
<dbReference type="InterPro" id="IPR012902">
    <property type="entry name" value="N_methyl_site"/>
</dbReference>
<dbReference type="PROSITE" id="PS00409">
    <property type="entry name" value="PROKAR_NTER_METHYL"/>
    <property type="match status" value="1"/>
</dbReference>
<keyword evidence="6 11" id="KW-0812">Transmembrane</keyword>
<evidence type="ECO:0000256" key="9">
    <source>
        <dbReference type="ARBA" id="ARBA00025772"/>
    </source>
</evidence>
<gene>
    <name evidence="13" type="ORF">HT99x_00727</name>
    <name evidence="14" type="ORF">HT99x_013710</name>
</gene>
<dbReference type="InterPro" id="IPR045584">
    <property type="entry name" value="Pilin-like"/>
</dbReference>
<dbReference type="AlphaFoldDB" id="A0A0Q9Z1F1"/>
<evidence type="ECO:0000256" key="5">
    <source>
        <dbReference type="ARBA" id="ARBA00022519"/>
    </source>
</evidence>
<evidence type="ECO:0000256" key="10">
    <source>
        <dbReference type="ARBA" id="ARBA00030775"/>
    </source>
</evidence>
<dbReference type="SUPFAM" id="SSF54523">
    <property type="entry name" value="Pili subunits"/>
    <property type="match status" value="1"/>
</dbReference>
<dbReference type="Pfam" id="PF07963">
    <property type="entry name" value="N_methyl"/>
    <property type="match status" value="1"/>
</dbReference>
<evidence type="ECO:0000256" key="11">
    <source>
        <dbReference type="SAM" id="Phobius"/>
    </source>
</evidence>
<dbReference type="Gene3D" id="3.55.40.10">
    <property type="entry name" value="minor pseudopilin epsh domain"/>
    <property type="match status" value="1"/>
</dbReference>
<evidence type="ECO:0000256" key="4">
    <source>
        <dbReference type="ARBA" id="ARBA00022481"/>
    </source>
</evidence>
<evidence type="ECO:0000256" key="2">
    <source>
        <dbReference type="ARBA" id="ARBA00021549"/>
    </source>
</evidence>
<dbReference type="RefSeq" id="WP_075065363.1">
    <property type="nucleotide sequence ID" value="NZ_LKAJ02000001.1"/>
</dbReference>
<dbReference type="Proteomes" id="UP000051497">
    <property type="component" value="Unassembled WGS sequence"/>
</dbReference>
<sequence length="179" mass="19102">MHKKFTKRGFTLIELLITILVLAIVMAIAIPSFYSIIQNNLTVATSNDLMISLNYARSEAIKRGANVSLCPAADQTFSGCGNDWNQGWLIFVNPNANTNYSASNSAQVLLRTQSFSGATPNITTSPSTSLANYNSAGFAGTNTSNLTFNISATGCQGPYARSLNISMTGRVTVTKSNCP</sequence>
<reference evidence="14" key="3">
    <citation type="submission" date="2021-06" db="EMBL/GenBank/DDBJ databases">
        <title>Genomic Description and Analysis of Intracellular Bacteria, Candidatus Berkiella cookevillensis and Candidatus Berkiella aquae.</title>
        <authorList>
            <person name="Kidane D.T."/>
            <person name="Mehari Y.T."/>
            <person name="Rice F.C."/>
            <person name="Arivett B.A."/>
            <person name="Farone A.L."/>
            <person name="Berk S.G."/>
            <person name="Farone M.B."/>
        </authorList>
    </citation>
    <scope>NUCLEOTIDE SEQUENCE</scope>
    <source>
        <strain evidence="14">HT99</strain>
    </source>
</reference>
<dbReference type="EMBL" id="LKAJ02000001">
    <property type="protein sequence ID" value="MCS5712492.1"/>
    <property type="molecule type" value="Genomic_DNA"/>
</dbReference>
<evidence type="ECO:0000256" key="3">
    <source>
        <dbReference type="ARBA" id="ARBA00022475"/>
    </source>
</evidence>
<evidence type="ECO:0000313" key="14">
    <source>
        <dbReference type="EMBL" id="MCS5712492.1"/>
    </source>
</evidence>
<feature type="domain" description="General secretion pathway GspH" evidence="12">
    <location>
        <begin position="46"/>
        <end position="169"/>
    </location>
</feature>
<keyword evidence="4" id="KW-0488">Methylation</keyword>
<dbReference type="Pfam" id="PF12019">
    <property type="entry name" value="GspH"/>
    <property type="match status" value="1"/>
</dbReference>
<dbReference type="GO" id="GO:0015627">
    <property type="term" value="C:type II protein secretion system complex"/>
    <property type="evidence" value="ECO:0007669"/>
    <property type="project" value="InterPro"/>
</dbReference>
<reference evidence="14" key="2">
    <citation type="journal article" date="2016" name="Genome Announc.">
        <title>Draft Genome Sequences of Two Novel Amoeba-Resistant Intranuclear Bacteria, 'Candidatus Berkiella cookevillensis' and 'Candidatus Berkiella aquae'.</title>
        <authorList>
            <person name="Mehari Y.T."/>
            <person name="Arivett B.A."/>
            <person name="Farone A.L."/>
            <person name="Gunderson J.H."/>
            <person name="Farone M.B."/>
        </authorList>
    </citation>
    <scope>NUCLEOTIDE SEQUENCE</scope>
    <source>
        <strain evidence="14">HT99</strain>
    </source>
</reference>
<organism evidence="13">
    <name type="scientific">Candidatus Berkiella aquae</name>
    <dbReference type="NCBI Taxonomy" id="295108"/>
    <lineage>
        <taxon>Bacteria</taxon>
        <taxon>Pseudomonadati</taxon>
        <taxon>Pseudomonadota</taxon>
        <taxon>Gammaproteobacteria</taxon>
        <taxon>Candidatus Berkiellales</taxon>
        <taxon>Candidatus Berkiellaceae</taxon>
        <taxon>Candidatus Berkiella</taxon>
    </lineage>
</organism>
<dbReference type="NCBIfam" id="TIGR02532">
    <property type="entry name" value="IV_pilin_GFxxxE"/>
    <property type="match status" value="1"/>
</dbReference>
<keyword evidence="5" id="KW-0997">Cell inner membrane</keyword>